<gene>
    <name evidence="2" type="ORF">FHX40_0803</name>
</gene>
<dbReference type="GO" id="GO:0004672">
    <property type="term" value="F:protein kinase activity"/>
    <property type="evidence" value="ECO:0007669"/>
    <property type="project" value="InterPro"/>
</dbReference>
<reference evidence="2 3" key="1">
    <citation type="submission" date="2019-06" db="EMBL/GenBank/DDBJ databases">
        <title>Sequencing the genomes of 1000 actinobacteria strains.</title>
        <authorList>
            <person name="Klenk H.-P."/>
        </authorList>
    </citation>
    <scope>NUCLEOTIDE SEQUENCE [LARGE SCALE GENOMIC DNA]</scope>
    <source>
        <strain evidence="2 3">DSM 43186</strain>
    </source>
</reference>
<name>A0A543IU87_9ACTN</name>
<dbReference type="AlphaFoldDB" id="A0A543IU87"/>
<dbReference type="InterPro" id="IPR011009">
    <property type="entry name" value="Kinase-like_dom_sf"/>
</dbReference>
<evidence type="ECO:0000259" key="1">
    <source>
        <dbReference type="PROSITE" id="PS50011"/>
    </source>
</evidence>
<keyword evidence="3" id="KW-1185">Reference proteome</keyword>
<evidence type="ECO:0000313" key="3">
    <source>
        <dbReference type="Proteomes" id="UP000319213"/>
    </source>
</evidence>
<organism evidence="2 3">
    <name type="scientific">Thermopolyspora flexuosa</name>
    <dbReference type="NCBI Taxonomy" id="103836"/>
    <lineage>
        <taxon>Bacteria</taxon>
        <taxon>Bacillati</taxon>
        <taxon>Actinomycetota</taxon>
        <taxon>Actinomycetes</taxon>
        <taxon>Streptosporangiales</taxon>
        <taxon>Streptosporangiaceae</taxon>
        <taxon>Thermopolyspora</taxon>
    </lineage>
</organism>
<sequence length="118" mass="12689">MPLQMVRGAAERHEGVVVAEDALRAGDPRRLGGYRIERRLGEGGQGVVYLGVSETGRKVAIKVVRRPLVSGDASAFLREITAARQVAEFCTAAVLDTALDHDPPYIVSSTSTGRRSSR</sequence>
<dbReference type="PROSITE" id="PS50011">
    <property type="entry name" value="PROTEIN_KINASE_DOM"/>
    <property type="match status" value="1"/>
</dbReference>
<dbReference type="GO" id="GO:0005524">
    <property type="term" value="F:ATP binding"/>
    <property type="evidence" value="ECO:0007669"/>
    <property type="project" value="InterPro"/>
</dbReference>
<feature type="domain" description="Protein kinase" evidence="1">
    <location>
        <begin position="34"/>
        <end position="118"/>
    </location>
</feature>
<evidence type="ECO:0000313" key="2">
    <source>
        <dbReference type="EMBL" id="TQM74140.1"/>
    </source>
</evidence>
<dbReference type="SUPFAM" id="SSF56112">
    <property type="entry name" value="Protein kinase-like (PK-like)"/>
    <property type="match status" value="1"/>
</dbReference>
<protein>
    <submittedName>
        <fullName evidence="2">Protein kinase-like protein</fullName>
    </submittedName>
</protein>
<proteinExistence type="predicted"/>
<keyword evidence="2" id="KW-0808">Transferase</keyword>
<dbReference type="Gene3D" id="3.30.200.20">
    <property type="entry name" value="Phosphorylase Kinase, domain 1"/>
    <property type="match status" value="1"/>
</dbReference>
<accession>A0A543IU87</accession>
<dbReference type="EMBL" id="VFPQ01000001">
    <property type="protein sequence ID" value="TQM74140.1"/>
    <property type="molecule type" value="Genomic_DNA"/>
</dbReference>
<dbReference type="Proteomes" id="UP000319213">
    <property type="component" value="Unassembled WGS sequence"/>
</dbReference>
<dbReference type="InterPro" id="IPR000719">
    <property type="entry name" value="Prot_kinase_dom"/>
</dbReference>
<keyword evidence="2" id="KW-0418">Kinase</keyword>
<comment type="caution">
    <text evidence="2">The sequence shown here is derived from an EMBL/GenBank/DDBJ whole genome shotgun (WGS) entry which is preliminary data.</text>
</comment>